<name>A0ABS9VTN0_9BIFI</name>
<keyword evidence="2" id="KW-0472">Membrane</keyword>
<dbReference type="PANTHER" id="PTHR38454">
    <property type="entry name" value="INTEGRAL MEMBRANE PROTEIN-RELATED"/>
    <property type="match status" value="1"/>
</dbReference>
<dbReference type="InterPro" id="IPR018580">
    <property type="entry name" value="Uncharacterised_YfhO"/>
</dbReference>
<feature type="compositionally biased region" description="Polar residues" evidence="1">
    <location>
        <begin position="714"/>
        <end position="725"/>
    </location>
</feature>
<dbReference type="Proteomes" id="UP000710815">
    <property type="component" value="Unassembled WGS sequence"/>
</dbReference>
<protein>
    <submittedName>
        <fullName evidence="3">YfhO family protein</fullName>
    </submittedName>
</protein>
<evidence type="ECO:0000256" key="1">
    <source>
        <dbReference type="SAM" id="MobiDB-lite"/>
    </source>
</evidence>
<feature type="transmembrane region" description="Helical" evidence="2">
    <location>
        <begin position="174"/>
        <end position="192"/>
    </location>
</feature>
<keyword evidence="4" id="KW-1185">Reference proteome</keyword>
<comment type="caution">
    <text evidence="3">The sequence shown here is derived from an EMBL/GenBank/DDBJ whole genome shotgun (WGS) entry which is preliminary data.</text>
</comment>
<proteinExistence type="predicted"/>
<keyword evidence="2" id="KW-0812">Transmembrane</keyword>
<feature type="transmembrane region" description="Helical" evidence="2">
    <location>
        <begin position="38"/>
        <end position="59"/>
    </location>
</feature>
<sequence length="823" mass="89573">MSMSRAVSDSASSDGSSAAGPSVRHGVPWLSPKRRRSLIAALCVVAGLIALLMVVYHNVVFGHWSYSYTNCLYRWKPFSSLGVATQGYCYSDITDNVLPIAYTTIHAGIFTSWVPMFSIGAPMTVNLYFSPLNYLYILPFDIAMPLIAVLKVVVAFLGMVFLMRQLGYSARGGFIAGTTYALSAAMVTWQGWPHTEVGMYAPWLFMVLDLLVKQLKVKYMVWTAVLTFLMLMAGMPTFAAYFLYLAFFYALFYACRRHWGSWRRLAATLACGIGSVAVGAVMSLPYTGELLTSVGSNGYSESRAGWSTIGLEWPQLKTLVFPFLATTATRNNIESMLYTGVLAVLTVALTVVHFRSKPRVGFFAISAIVVTLLLFTPALDIVFTHMPMVNTSYKFRIVILLNFALAVMLGINMDDLLTRVFDTMRDRVPVWVAAAIGAAGFAAIALRTRGLGLQENGYGALQRRLALAVVIVFLLVVIARTCLTGVLRGRAAQALSIVCTIALCGSVVVDTGYFAAQYVPLVDKSAPAVPPATSTITYLQEHTKNGEKIVSKNVDFPVDSPMFYGLRDIRGHGLSMTNEDIMAYYNAIDETAYKSSPTNTVFLNVRNENLLRYMGVKYIVSSPNQEDTPEYSSGEGMTAVGDDGLLVKDLGETAPEVQLVDNAVVYDTNADVLADMGEEYRTNTVFFSREYGVPDDAADGASTDAGETDGSGDVDTTSGIENVQTAGNGNMTITVSTTAKKYLVVAEYADTGWNAYIDGQKTDLYKGNGLFRTVEVPAGKHTVELKYEPTTQRLFFIATGVGAVLLVAAIVCSRKENELLAAI</sequence>
<feature type="transmembrane region" description="Helical" evidence="2">
    <location>
        <begin position="395"/>
        <end position="416"/>
    </location>
</feature>
<reference evidence="3 4" key="1">
    <citation type="journal article" date="2021" name="Environ. Microbiol.">
        <title>Genetic insights into the dark matter of the mammalian gut microbiota through targeted genome reconstruction.</title>
        <authorList>
            <person name="Lugli G.A."/>
            <person name="Alessandri G."/>
            <person name="Milani C."/>
            <person name="Viappiani A."/>
            <person name="Fontana F."/>
            <person name="Tarracchini C."/>
            <person name="Mancabelli L."/>
            <person name="Argentini C."/>
            <person name="Ruiz L."/>
            <person name="Margolles A."/>
            <person name="van Sinderen D."/>
            <person name="Turroni F."/>
            <person name="Ventura M."/>
        </authorList>
    </citation>
    <scope>NUCLEOTIDE SEQUENCE [LARGE SCALE GENOMIC DNA]</scope>
    <source>
        <strain evidence="3 4">MA1</strain>
    </source>
</reference>
<dbReference type="EMBL" id="JAFEJT020000011">
    <property type="protein sequence ID" value="MCH9275440.1"/>
    <property type="molecule type" value="Genomic_DNA"/>
</dbReference>
<feature type="transmembrane region" description="Helical" evidence="2">
    <location>
        <begin position="794"/>
        <end position="812"/>
    </location>
</feature>
<dbReference type="Pfam" id="PF09586">
    <property type="entry name" value="YfhO"/>
    <property type="match status" value="2"/>
</dbReference>
<feature type="transmembrane region" description="Helical" evidence="2">
    <location>
        <begin position="361"/>
        <end position="383"/>
    </location>
</feature>
<feature type="transmembrane region" description="Helical" evidence="2">
    <location>
        <begin position="142"/>
        <end position="162"/>
    </location>
</feature>
<feature type="transmembrane region" description="Helical" evidence="2">
    <location>
        <begin position="220"/>
        <end position="253"/>
    </location>
</feature>
<reference evidence="3 4" key="2">
    <citation type="journal article" date="2021" name="Syst. Appl. Microbiol.">
        <title>Phylogenetic classification of ten novel species belonging to the genus Bifidobacterium comprising B. phasiani sp. nov., B. pongonis sp. nov., B. saguinibicoloris sp. nov., B. colobi sp. nov., B. simiiventris sp. nov., B. santillanense sp. nov., B. miconis sp. nov., B. amazonense sp. nov., B. pluvialisilvae sp. nov., and B. miconisargentati sp. nov.</title>
        <authorList>
            <person name="Lugli G.A."/>
            <person name="Calvete-Torre I."/>
            <person name="Alessandri G."/>
            <person name="Milani C."/>
            <person name="Turroni F."/>
            <person name="Laiolo P."/>
            <person name="Ossiprandi M.C."/>
            <person name="Margolles A."/>
            <person name="Ruiz L."/>
            <person name="Ventura M."/>
        </authorList>
    </citation>
    <scope>NUCLEOTIDE SEQUENCE [LARGE SCALE GENOMIC DNA]</scope>
    <source>
        <strain evidence="3 4">MA1</strain>
    </source>
</reference>
<accession>A0ABS9VTN0</accession>
<feature type="region of interest" description="Disordered" evidence="1">
    <location>
        <begin position="1"/>
        <end position="22"/>
    </location>
</feature>
<evidence type="ECO:0000256" key="2">
    <source>
        <dbReference type="SAM" id="Phobius"/>
    </source>
</evidence>
<feature type="transmembrane region" description="Helical" evidence="2">
    <location>
        <begin position="466"/>
        <end position="487"/>
    </location>
</feature>
<feature type="transmembrane region" description="Helical" evidence="2">
    <location>
        <begin position="265"/>
        <end position="286"/>
    </location>
</feature>
<gene>
    <name evidence="3" type="ORF">JS533_004010</name>
</gene>
<organism evidence="3 4">
    <name type="scientific">Bifidobacterium amazonense</name>
    <dbReference type="NCBI Taxonomy" id="2809027"/>
    <lineage>
        <taxon>Bacteria</taxon>
        <taxon>Bacillati</taxon>
        <taxon>Actinomycetota</taxon>
        <taxon>Actinomycetes</taxon>
        <taxon>Bifidobacteriales</taxon>
        <taxon>Bifidobacteriaceae</taxon>
        <taxon>Bifidobacterium</taxon>
    </lineage>
</organism>
<keyword evidence="2" id="KW-1133">Transmembrane helix</keyword>
<feature type="region of interest" description="Disordered" evidence="1">
    <location>
        <begin position="696"/>
        <end position="725"/>
    </location>
</feature>
<feature type="transmembrane region" description="Helical" evidence="2">
    <location>
        <begin position="428"/>
        <end position="446"/>
    </location>
</feature>
<dbReference type="RefSeq" id="WP_241513233.1">
    <property type="nucleotide sequence ID" value="NZ_JAFEJT020000011.1"/>
</dbReference>
<feature type="transmembrane region" description="Helical" evidence="2">
    <location>
        <begin position="494"/>
        <end position="516"/>
    </location>
</feature>
<evidence type="ECO:0000313" key="3">
    <source>
        <dbReference type="EMBL" id="MCH9275440.1"/>
    </source>
</evidence>
<dbReference type="PANTHER" id="PTHR38454:SF1">
    <property type="entry name" value="INTEGRAL MEMBRANE PROTEIN"/>
    <property type="match status" value="1"/>
</dbReference>
<feature type="transmembrane region" description="Helical" evidence="2">
    <location>
        <begin position="336"/>
        <end position="354"/>
    </location>
</feature>
<evidence type="ECO:0000313" key="4">
    <source>
        <dbReference type="Proteomes" id="UP000710815"/>
    </source>
</evidence>